<evidence type="ECO:0008006" key="4">
    <source>
        <dbReference type="Google" id="ProtNLM"/>
    </source>
</evidence>
<comment type="caution">
    <text evidence="2">The sequence shown here is derived from an EMBL/GenBank/DDBJ whole genome shotgun (WGS) entry which is preliminary data.</text>
</comment>
<feature type="compositionally biased region" description="Polar residues" evidence="1">
    <location>
        <begin position="234"/>
        <end position="245"/>
    </location>
</feature>
<evidence type="ECO:0000313" key="2">
    <source>
        <dbReference type="EMBL" id="KAF9736423.1"/>
    </source>
</evidence>
<name>A0A9P6GJV0_9PLEO</name>
<feature type="region of interest" description="Disordered" evidence="1">
    <location>
        <begin position="361"/>
        <end position="541"/>
    </location>
</feature>
<reference evidence="2" key="1">
    <citation type="journal article" date="2020" name="Mol. Plant Microbe Interact.">
        <title>Genome Sequence of the Biocontrol Agent Coniothyrium minitans strain Conio (IMI 134523).</title>
        <authorList>
            <person name="Patel D."/>
            <person name="Shittu T.A."/>
            <person name="Baroncelli R."/>
            <person name="Muthumeenakshi S."/>
            <person name="Osborne T.H."/>
            <person name="Janganan T.K."/>
            <person name="Sreenivasaprasad S."/>
        </authorList>
    </citation>
    <scope>NUCLEOTIDE SEQUENCE</scope>
    <source>
        <strain evidence="2">Conio</strain>
    </source>
</reference>
<proteinExistence type="predicted"/>
<evidence type="ECO:0000313" key="3">
    <source>
        <dbReference type="Proteomes" id="UP000756921"/>
    </source>
</evidence>
<gene>
    <name evidence="2" type="ORF">PMIN01_04202</name>
</gene>
<feature type="compositionally biased region" description="Basic and acidic residues" evidence="1">
    <location>
        <begin position="369"/>
        <end position="384"/>
    </location>
</feature>
<feature type="compositionally biased region" description="Low complexity" evidence="1">
    <location>
        <begin position="494"/>
        <end position="507"/>
    </location>
</feature>
<dbReference type="Proteomes" id="UP000756921">
    <property type="component" value="Unassembled WGS sequence"/>
</dbReference>
<keyword evidence="3" id="KW-1185">Reference proteome</keyword>
<dbReference type="AlphaFoldDB" id="A0A9P6GJV0"/>
<organism evidence="2 3">
    <name type="scientific">Paraphaeosphaeria minitans</name>
    <dbReference type="NCBI Taxonomy" id="565426"/>
    <lineage>
        <taxon>Eukaryota</taxon>
        <taxon>Fungi</taxon>
        <taxon>Dikarya</taxon>
        <taxon>Ascomycota</taxon>
        <taxon>Pezizomycotina</taxon>
        <taxon>Dothideomycetes</taxon>
        <taxon>Pleosporomycetidae</taxon>
        <taxon>Pleosporales</taxon>
        <taxon>Massarineae</taxon>
        <taxon>Didymosphaeriaceae</taxon>
        <taxon>Paraphaeosphaeria</taxon>
    </lineage>
</organism>
<accession>A0A9P6GJV0</accession>
<feature type="compositionally biased region" description="Basic and acidic residues" evidence="1">
    <location>
        <begin position="420"/>
        <end position="429"/>
    </location>
</feature>
<feature type="compositionally biased region" description="Low complexity" evidence="1">
    <location>
        <begin position="435"/>
        <end position="445"/>
    </location>
</feature>
<sequence length="656" mass="73596">MPVPELHVLIPTNPASDLEDYFVLSNAHVVYESNGRPASLLSAYADVPLRVEGRLEPPDRSMARCLVKKPYKPVDIVIRNVSRFSYGLQGNTVVVWAMGEAGWFELRPARHYKDIFDSMTQAVELLYFLADIYSEPRKRGGGPNAQLIFQEYAEDERFACHDVATAEAIFQKHHQFLTMRFLHRAEDIGWSNTPIYQYFKRQYPRVFESVKARKEGRYDEVPKESRSAKPTAAPTVQPSRSSRSRSLAEKPTAAPKKDDNWWEAAAIYEYIRSAVNKRVLQPGHDQITVDRVAELMTRRYEIEEVDTARNVLLVHAKNLCYKIDHPRSKSAIFLADEPIYRELDMGPDLPAADIRKAQAVELRPRKHQAPLERADSDTSSHSEPVEDVVVTPQPRPDRRKKRGRLSVLRPKSGKFSGKGKTVDPRKAQGLEDSSSEAAHFSAAAADQEGENDSETVADMEIDTPSDASSPSREKRKLPNVENSEEEDGPRKRAASSISASSAPTTSDSDIEAAAEVDNEVPLPLRKCPNQPLSNGKYPDTQLKSDLVTPIVSTPLPTYEANGPRDSWTCTFDGCHQRIYGASKPIGRQLITEHLEDHAKGRQQVVGVVWRENQKLALPVNNLLKKIREMSESQVPLFPSLGPSNSAISPEPIRRIL</sequence>
<protein>
    <recommendedName>
        <fullName evidence="4">DNA (cytosine-5)-methyltransferase 1 replication foci domain-containing protein</fullName>
    </recommendedName>
</protein>
<dbReference type="OrthoDB" id="5382953at2759"/>
<feature type="compositionally biased region" description="Acidic residues" evidence="1">
    <location>
        <begin position="447"/>
        <end position="463"/>
    </location>
</feature>
<evidence type="ECO:0000256" key="1">
    <source>
        <dbReference type="SAM" id="MobiDB-lite"/>
    </source>
</evidence>
<dbReference type="EMBL" id="WJXW01000004">
    <property type="protein sequence ID" value="KAF9736423.1"/>
    <property type="molecule type" value="Genomic_DNA"/>
</dbReference>
<feature type="compositionally biased region" description="Basic and acidic residues" evidence="1">
    <location>
        <begin position="218"/>
        <end position="227"/>
    </location>
</feature>
<feature type="compositionally biased region" description="Acidic residues" evidence="1">
    <location>
        <begin position="508"/>
        <end position="518"/>
    </location>
</feature>
<feature type="region of interest" description="Disordered" evidence="1">
    <location>
        <begin position="218"/>
        <end position="253"/>
    </location>
</feature>